<organism evidence="2 4">
    <name type="scientific">Cercospora beticola</name>
    <name type="common">Sugarbeet leaf spot fungus</name>
    <dbReference type="NCBI Taxonomy" id="122368"/>
    <lineage>
        <taxon>Eukaryota</taxon>
        <taxon>Fungi</taxon>
        <taxon>Dikarya</taxon>
        <taxon>Ascomycota</taxon>
        <taxon>Pezizomycotina</taxon>
        <taxon>Dothideomycetes</taxon>
        <taxon>Dothideomycetidae</taxon>
        <taxon>Mycosphaerellales</taxon>
        <taxon>Mycosphaerellaceae</taxon>
        <taxon>Cercospora</taxon>
    </lineage>
</organism>
<dbReference type="Gene3D" id="3.60.15.10">
    <property type="entry name" value="Ribonuclease Z/Hydroxyacylglutathione hydrolase-like"/>
    <property type="match status" value="1"/>
</dbReference>
<dbReference type="EMBL" id="LKMD01000106">
    <property type="protein sequence ID" value="PIA91666.1"/>
    <property type="molecule type" value="Genomic_DNA"/>
</dbReference>
<reference evidence="2 4" key="1">
    <citation type="submission" date="2015-10" db="EMBL/GenBank/DDBJ databases">
        <title>The cercosporin biosynthetic gene cluster was horizontally transferred to several fungal lineages and shown to be expanded in Cercospora beticola based on microsynteny with recipient genomes.</title>
        <authorList>
            <person name="De Jonge R."/>
            <person name="Ebert M.K."/>
            <person name="Suttle J.C."/>
            <person name="Jurick Ii W.M."/>
            <person name="Secor G.A."/>
            <person name="Thomma B.P."/>
            <person name="Van De Peer Y."/>
            <person name="Bolton M.D."/>
        </authorList>
    </citation>
    <scope>NUCLEOTIDE SEQUENCE [LARGE SCALE GENOMIC DNA]</scope>
    <source>
        <strain evidence="2 4">09-40</strain>
    </source>
</reference>
<accession>A0A2G5HGF2</accession>
<dbReference type="PANTHER" id="PTHR43546">
    <property type="entry name" value="UPF0173 METAL-DEPENDENT HYDROLASE MJ1163-RELATED"/>
    <property type="match status" value="1"/>
</dbReference>
<evidence type="ECO:0000313" key="4">
    <source>
        <dbReference type="Proteomes" id="UP000230605"/>
    </source>
</evidence>
<keyword evidence="5" id="KW-1185">Reference proteome</keyword>
<dbReference type="EMBL" id="CP134190">
    <property type="protein sequence ID" value="WPB06050.1"/>
    <property type="molecule type" value="Genomic_DNA"/>
</dbReference>
<proteinExistence type="predicted"/>
<feature type="region of interest" description="Disordered" evidence="1">
    <location>
        <begin position="174"/>
        <end position="225"/>
    </location>
</feature>
<feature type="compositionally biased region" description="Basic and acidic residues" evidence="1">
    <location>
        <begin position="174"/>
        <end position="190"/>
    </location>
</feature>
<feature type="region of interest" description="Disordered" evidence="1">
    <location>
        <begin position="1"/>
        <end position="44"/>
    </location>
</feature>
<evidence type="ECO:0008006" key="6">
    <source>
        <dbReference type="Google" id="ProtNLM"/>
    </source>
</evidence>
<evidence type="ECO:0000313" key="2">
    <source>
        <dbReference type="EMBL" id="PIA91666.1"/>
    </source>
</evidence>
<dbReference type="AlphaFoldDB" id="A0A2G5HGF2"/>
<dbReference type="Pfam" id="PF13483">
    <property type="entry name" value="Lactamase_B_3"/>
    <property type="match status" value="1"/>
</dbReference>
<dbReference type="OrthoDB" id="332863at2759"/>
<evidence type="ECO:0000313" key="5">
    <source>
        <dbReference type="Proteomes" id="UP001302367"/>
    </source>
</evidence>
<dbReference type="Proteomes" id="UP001302367">
    <property type="component" value="Chromosome 7"/>
</dbReference>
<dbReference type="PANTHER" id="PTHR43546:SF7">
    <property type="entry name" value="METALLO-BETA-LACTAMASE DOMAIN-CONTAINING PROTEIN"/>
    <property type="match status" value="1"/>
</dbReference>
<dbReference type="InterPro" id="IPR050114">
    <property type="entry name" value="UPF0173_UPF0282_UlaG_hydrolase"/>
</dbReference>
<gene>
    <name evidence="2" type="ORF">CB0940_09613</name>
    <name evidence="3" type="ORF">RHO25_010706</name>
</gene>
<evidence type="ECO:0000256" key="1">
    <source>
        <dbReference type="SAM" id="MobiDB-lite"/>
    </source>
</evidence>
<evidence type="ECO:0000313" key="3">
    <source>
        <dbReference type="EMBL" id="WPB06050.1"/>
    </source>
</evidence>
<reference evidence="3 5" key="2">
    <citation type="submission" date="2023-09" db="EMBL/GenBank/DDBJ databases">
        <title>Complete-Gapless Cercospora beticola genome.</title>
        <authorList>
            <person name="Wyatt N.A."/>
            <person name="Spanner R.E."/>
            <person name="Bolton M.D."/>
        </authorList>
    </citation>
    <scope>NUCLEOTIDE SEQUENCE [LARGE SCALE GENOMIC DNA]</scope>
    <source>
        <strain evidence="3">Cb09-40</strain>
    </source>
</reference>
<sequence>MTTAKYTVQLDPSKPKAPTRDDADFPESIPEAKDTKTHPSKAGDENASIYFIGTATTVIEWEGIRILTDPNFLHAGDHVHLGPGVQGTRRTNPAIDLHELPHVDLILLSHYHADHFDQKVEQSLRRDLPIITTPHAKECLTEKKSEEERFTQVYDLDHFESAILDIKQKKKNEEDHFDSAVLNDKDKTTASEEGAGNNGKKEEKNSTPSIQITGMPGKHVPPGPLSIANDILSAVPPTNGWMLEFGHTSSSPQSSTFSSGYRIYISGDTLLVPELSTITEKYRDQNIDLMLLHLGGTTIPSPSVPLLMVTMDAKQGVKLMQLIKPDVTIPIHYDDYDVFLSPLEDFRKEVEKEGLGGKVVYLDRAEEYRFRVGGVGEGVSEN</sequence>
<feature type="compositionally biased region" description="Basic and acidic residues" evidence="1">
    <location>
        <begin position="30"/>
        <end position="44"/>
    </location>
</feature>
<dbReference type="InterPro" id="IPR036866">
    <property type="entry name" value="RibonucZ/Hydroxyglut_hydro"/>
</dbReference>
<name>A0A2G5HGF2_CERBT</name>
<dbReference type="SUPFAM" id="SSF56281">
    <property type="entry name" value="Metallo-hydrolase/oxidoreductase"/>
    <property type="match status" value="1"/>
</dbReference>
<protein>
    <recommendedName>
        <fullName evidence="6">Metallo-beta-lactamase domain-containing protein</fullName>
    </recommendedName>
</protein>
<dbReference type="Proteomes" id="UP000230605">
    <property type="component" value="Chromosome 7"/>
</dbReference>